<dbReference type="PROSITE" id="PS51186">
    <property type="entry name" value="GNAT"/>
    <property type="match status" value="1"/>
</dbReference>
<sequence>MAVTLDSLSVPATTAAPALTLRTWRTRDVPVIVLAHADPLVRSRSPQPLTDETAVHVWFQLLDEGWAAGTLYVLAIVEGDEPDADALGLIAVSRPTPEDEVGDVTYWTVAERRGRAFAPRALESVVDWIRSERWTDAPLHRLQLAHSGDNDAACRVAEKAGFALERELAAKPPKYPESGHVHARKL</sequence>
<protein>
    <submittedName>
        <fullName evidence="2">GNAT family N-acetyltransferase</fullName>
    </submittedName>
</protein>
<evidence type="ECO:0000313" key="3">
    <source>
        <dbReference type="Proteomes" id="UP000675781"/>
    </source>
</evidence>
<dbReference type="SUPFAM" id="SSF55729">
    <property type="entry name" value="Acyl-CoA N-acyltransferases (Nat)"/>
    <property type="match status" value="1"/>
</dbReference>
<dbReference type="RefSeq" id="WP_212526585.1">
    <property type="nucleotide sequence ID" value="NZ_JAGSOG010000005.1"/>
</dbReference>
<dbReference type="Proteomes" id="UP000675781">
    <property type="component" value="Unassembled WGS sequence"/>
</dbReference>
<dbReference type="EMBL" id="JAGSOG010000005">
    <property type="protein sequence ID" value="MBR7832060.1"/>
    <property type="molecule type" value="Genomic_DNA"/>
</dbReference>
<gene>
    <name evidence="2" type="ORF">KDL01_02250</name>
</gene>
<dbReference type="GO" id="GO:1990189">
    <property type="term" value="F:protein N-terminal-serine acetyltransferase activity"/>
    <property type="evidence" value="ECO:0007669"/>
    <property type="project" value="TreeGrafter"/>
</dbReference>
<dbReference type="InterPro" id="IPR000182">
    <property type="entry name" value="GNAT_dom"/>
</dbReference>
<dbReference type="GO" id="GO:0008999">
    <property type="term" value="F:protein-N-terminal-alanine acetyltransferase activity"/>
    <property type="evidence" value="ECO:0007669"/>
    <property type="project" value="TreeGrafter"/>
</dbReference>
<dbReference type="InterPro" id="IPR051908">
    <property type="entry name" value="Ribosomal_N-acetyltransferase"/>
</dbReference>
<evidence type="ECO:0000259" key="1">
    <source>
        <dbReference type="PROSITE" id="PS51186"/>
    </source>
</evidence>
<evidence type="ECO:0000313" key="2">
    <source>
        <dbReference type="EMBL" id="MBR7832060.1"/>
    </source>
</evidence>
<name>A0A941EJQ6_9ACTN</name>
<proteinExistence type="predicted"/>
<reference evidence="2" key="1">
    <citation type="submission" date="2021-04" db="EMBL/GenBank/DDBJ databases">
        <title>Genome based classification of Actinospica acidithermotolerans sp. nov., an actinobacterium isolated from an Indonesian hot spring.</title>
        <authorList>
            <person name="Kusuma A.B."/>
            <person name="Putra K.E."/>
            <person name="Nafisah S."/>
            <person name="Loh J."/>
            <person name="Nouioui I."/>
            <person name="Goodfellow M."/>
        </authorList>
    </citation>
    <scope>NUCLEOTIDE SEQUENCE</scope>
    <source>
        <strain evidence="2">CSCA 57</strain>
    </source>
</reference>
<dbReference type="InterPro" id="IPR016181">
    <property type="entry name" value="Acyl_CoA_acyltransferase"/>
</dbReference>
<organism evidence="2 3">
    <name type="scientific">Actinospica durhamensis</name>
    <dbReference type="NCBI Taxonomy" id="1508375"/>
    <lineage>
        <taxon>Bacteria</taxon>
        <taxon>Bacillati</taxon>
        <taxon>Actinomycetota</taxon>
        <taxon>Actinomycetes</taxon>
        <taxon>Catenulisporales</taxon>
        <taxon>Actinospicaceae</taxon>
        <taxon>Actinospica</taxon>
    </lineage>
</organism>
<feature type="domain" description="N-acetyltransferase" evidence="1">
    <location>
        <begin position="19"/>
        <end position="186"/>
    </location>
</feature>
<comment type="caution">
    <text evidence="2">The sequence shown here is derived from an EMBL/GenBank/DDBJ whole genome shotgun (WGS) entry which is preliminary data.</text>
</comment>
<dbReference type="Gene3D" id="3.40.630.30">
    <property type="match status" value="1"/>
</dbReference>
<dbReference type="Pfam" id="PF13302">
    <property type="entry name" value="Acetyltransf_3"/>
    <property type="match status" value="1"/>
</dbReference>
<dbReference type="PANTHER" id="PTHR43441:SF10">
    <property type="entry name" value="ACETYLTRANSFERASE"/>
    <property type="match status" value="1"/>
</dbReference>
<accession>A0A941EJQ6</accession>
<dbReference type="AlphaFoldDB" id="A0A941EJQ6"/>
<dbReference type="GO" id="GO:0005737">
    <property type="term" value="C:cytoplasm"/>
    <property type="evidence" value="ECO:0007669"/>
    <property type="project" value="TreeGrafter"/>
</dbReference>
<dbReference type="PANTHER" id="PTHR43441">
    <property type="entry name" value="RIBOSOMAL-PROTEIN-SERINE ACETYLTRANSFERASE"/>
    <property type="match status" value="1"/>
</dbReference>
<keyword evidence="3" id="KW-1185">Reference proteome</keyword>